<dbReference type="EMBL" id="ABWL02000021">
    <property type="protein sequence ID" value="EFE06576.1"/>
    <property type="molecule type" value="Genomic_DNA"/>
</dbReference>
<gene>
    <name evidence="1" type="ORF">CIT292_09624</name>
</gene>
<comment type="caution">
    <text evidence="1">The sequence shown here is derived from an EMBL/GenBank/DDBJ whole genome shotgun (WGS) entry which is preliminary data.</text>
</comment>
<dbReference type="Proteomes" id="UP000003880">
    <property type="component" value="Unassembled WGS sequence"/>
</dbReference>
<dbReference type="HOGENOM" id="CLU_3231518_0_0_6"/>
<name>D4BGH6_9ENTR</name>
<proteinExistence type="predicted"/>
<sequence>MSSNRTQLSDLRHILTPFTAKFIPYSRITNNRSKNISLPRHKS</sequence>
<protein>
    <submittedName>
        <fullName evidence="1">Uncharacterized protein</fullName>
    </submittedName>
</protein>
<reference evidence="1 2" key="1">
    <citation type="submission" date="2010-02" db="EMBL/GenBank/DDBJ databases">
        <authorList>
            <person name="Weinstock G."/>
            <person name="Sodergren E."/>
            <person name="Clifton S."/>
            <person name="Fulton L."/>
            <person name="Fulton B."/>
            <person name="Courtney L."/>
            <person name="Fronick C."/>
            <person name="Harrison M."/>
            <person name="Strong C."/>
            <person name="Farmer C."/>
            <person name="Delahaunty K."/>
            <person name="Markovic C."/>
            <person name="Hall O."/>
            <person name="Minx P."/>
            <person name="Tomlinson C."/>
            <person name="Mitreva M."/>
            <person name="Nelson J."/>
            <person name="Hou S."/>
            <person name="Wollam A."/>
            <person name="Pepin K.H."/>
            <person name="Johnson M."/>
            <person name="Bhonagiri V."/>
            <person name="Zhang X."/>
            <person name="Suruliraj S."/>
            <person name="Warren W."/>
            <person name="Chinwalla A."/>
            <person name="Mardis E.R."/>
            <person name="Wilson R.K."/>
        </authorList>
    </citation>
    <scope>NUCLEOTIDE SEQUENCE [LARGE SCALE GENOMIC DNA]</scope>
    <source>
        <strain evidence="1 2">ATCC 29220</strain>
    </source>
</reference>
<accession>D4BGH6</accession>
<evidence type="ECO:0000313" key="2">
    <source>
        <dbReference type="Proteomes" id="UP000003880"/>
    </source>
</evidence>
<dbReference type="AlphaFoldDB" id="D4BGH6"/>
<organism evidence="1 2">
    <name type="scientific">Citrobacter youngae ATCC 29220</name>
    <dbReference type="NCBI Taxonomy" id="500640"/>
    <lineage>
        <taxon>Bacteria</taxon>
        <taxon>Pseudomonadati</taxon>
        <taxon>Pseudomonadota</taxon>
        <taxon>Gammaproteobacteria</taxon>
        <taxon>Enterobacterales</taxon>
        <taxon>Enterobacteriaceae</taxon>
        <taxon>Citrobacter</taxon>
        <taxon>Citrobacter freundii complex</taxon>
    </lineage>
</organism>
<evidence type="ECO:0000313" key="1">
    <source>
        <dbReference type="EMBL" id="EFE06576.1"/>
    </source>
</evidence>